<dbReference type="OrthoDB" id="5242705at2759"/>
<dbReference type="GeneID" id="19267533"/>
<dbReference type="InParanoid" id="W3XEL8"/>
<dbReference type="PANTHER" id="PTHR35394:SF5">
    <property type="entry name" value="DUF3176 DOMAIN-CONTAINING PROTEIN"/>
    <property type="match status" value="1"/>
</dbReference>
<gene>
    <name evidence="2" type="ORF">PFICI_02520</name>
</gene>
<name>W3XEL8_PESFW</name>
<dbReference type="Proteomes" id="UP000030651">
    <property type="component" value="Unassembled WGS sequence"/>
</dbReference>
<feature type="transmembrane region" description="Helical" evidence="1">
    <location>
        <begin position="95"/>
        <end position="116"/>
    </location>
</feature>
<keyword evidence="1" id="KW-0812">Transmembrane</keyword>
<dbReference type="InterPro" id="IPR021514">
    <property type="entry name" value="DUF3176"/>
</dbReference>
<keyword evidence="1" id="KW-0472">Membrane</keyword>
<evidence type="ECO:0000313" key="3">
    <source>
        <dbReference type="Proteomes" id="UP000030651"/>
    </source>
</evidence>
<dbReference type="PANTHER" id="PTHR35394">
    <property type="entry name" value="DUF3176 DOMAIN-CONTAINING PROTEIN"/>
    <property type="match status" value="1"/>
</dbReference>
<accession>W3XEL8</accession>
<evidence type="ECO:0000313" key="2">
    <source>
        <dbReference type="EMBL" id="ETS84495.1"/>
    </source>
</evidence>
<dbReference type="eggNOG" id="ENOG502RZ8N">
    <property type="taxonomic scope" value="Eukaryota"/>
</dbReference>
<dbReference type="Pfam" id="PF11374">
    <property type="entry name" value="DUF3176"/>
    <property type="match status" value="1"/>
</dbReference>
<dbReference type="RefSeq" id="XP_007829292.1">
    <property type="nucleotide sequence ID" value="XM_007831101.1"/>
</dbReference>
<keyword evidence="3" id="KW-1185">Reference proteome</keyword>
<proteinExistence type="predicted"/>
<organism evidence="2 3">
    <name type="scientific">Pestalotiopsis fici (strain W106-1 / CGMCC3.15140)</name>
    <dbReference type="NCBI Taxonomy" id="1229662"/>
    <lineage>
        <taxon>Eukaryota</taxon>
        <taxon>Fungi</taxon>
        <taxon>Dikarya</taxon>
        <taxon>Ascomycota</taxon>
        <taxon>Pezizomycotina</taxon>
        <taxon>Sordariomycetes</taxon>
        <taxon>Xylariomycetidae</taxon>
        <taxon>Amphisphaeriales</taxon>
        <taxon>Sporocadaceae</taxon>
        <taxon>Pestalotiopsis</taxon>
    </lineage>
</organism>
<dbReference type="HOGENOM" id="CLU_015092_4_2_1"/>
<sequence length="690" mass="76636">MAAAPSAVSPFLPDNKRLTNITNVILDNLPSMECLDDNISLDKLKHHLLNHESTVLQRDQTPQTPDRLYSRSVDVEGSSKQYKQQVGHLDLENCWVLDLLLIAMSASALFVTIVLLRVHDGKRQPMWQVLSLNSLVSWLSTFSKGCLLIPASKSLSQLNWVWFAARPRELWDLEHFDAASRGFLGSASLLWKLRGKHFASFGCLALIAALGFDPFIQNLIHYYPEQIEDTSLSAFTGNSTSYNVLGREIDPSMKANVYNSIFNPNQENYWATPQFSCPTGNCSWDPFTTLDFRSLCSDISFDLKGVCINITNELNASVPQCKASLSNGAALYFTQSYGEESYGHSSSSLSKKVQLGLNATLMMVTASKMPLVYKNMSLVSVQYIMAISGAWNRSNDTVEAFGKTRFRATECSIEPYVRKVQAKVIKGVYHETTLDSWANVSFSNTCGTRFSPPPQLTGSAENDTIPPPEVTFGDTSIRPKTESVFYHVPSVLVSTTAKDATSSFLAQILNGWVTFRADSFAVFTTIPSLSMSPNYAPREIVTALFNGNFDCPLNDRLACAMQNVAAAMSKTVRDASYVASGGYKNADMSQGRVWTTETFIAVHWHWISLPVMVWLLGVVSWAGTLIMSRKAGLELWNSSVMPFLFLYRQDYHGNNGLDPTRTLFSNPSFQKRADGVIVQLRCESGEMRLG</sequence>
<keyword evidence="1" id="KW-1133">Transmembrane helix</keyword>
<dbReference type="KEGG" id="pfy:PFICI_02520"/>
<evidence type="ECO:0000256" key="1">
    <source>
        <dbReference type="SAM" id="Phobius"/>
    </source>
</evidence>
<dbReference type="OMA" id="DWYVWEV"/>
<protein>
    <submittedName>
        <fullName evidence="2">Uncharacterized protein</fullName>
    </submittedName>
</protein>
<dbReference type="AlphaFoldDB" id="W3XEL8"/>
<reference evidence="3" key="1">
    <citation type="journal article" date="2015" name="BMC Genomics">
        <title>Genomic and transcriptomic analysis of the endophytic fungus Pestalotiopsis fici reveals its lifestyle and high potential for synthesis of natural products.</title>
        <authorList>
            <person name="Wang X."/>
            <person name="Zhang X."/>
            <person name="Liu L."/>
            <person name="Xiang M."/>
            <person name="Wang W."/>
            <person name="Sun X."/>
            <person name="Che Y."/>
            <person name="Guo L."/>
            <person name="Liu G."/>
            <person name="Guo L."/>
            <person name="Wang C."/>
            <person name="Yin W.B."/>
            <person name="Stadler M."/>
            <person name="Zhang X."/>
            <person name="Liu X."/>
        </authorList>
    </citation>
    <scope>NUCLEOTIDE SEQUENCE [LARGE SCALE GENOMIC DNA]</scope>
    <source>
        <strain evidence="3">W106-1 / CGMCC3.15140</strain>
    </source>
</reference>
<dbReference type="EMBL" id="KI912110">
    <property type="protein sequence ID" value="ETS84495.1"/>
    <property type="molecule type" value="Genomic_DNA"/>
</dbReference>